<dbReference type="AlphaFoldDB" id="A0A1S7RPS5"/>
<accession>A0A1S7RPS5</accession>
<protein>
    <submittedName>
        <fullName evidence="1">Uncharacterized protein</fullName>
    </submittedName>
</protein>
<dbReference type="Proteomes" id="UP000191897">
    <property type="component" value="Unassembled WGS sequence"/>
</dbReference>
<gene>
    <name evidence="1" type="ORF">AGR4C_Lc40293</name>
</gene>
<reference evidence="1 2" key="1">
    <citation type="submission" date="2016-01" db="EMBL/GenBank/DDBJ databases">
        <authorList>
            <person name="Oliw E.H."/>
        </authorList>
    </citation>
    <scope>NUCLEOTIDE SEQUENCE [LARGE SCALE GENOMIC DNA]</scope>
    <source>
        <strain evidence="1 2">Kerr 14</strain>
    </source>
</reference>
<name>A0A1S7RPS5_AGRTU</name>
<proteinExistence type="predicted"/>
<evidence type="ECO:0000313" key="2">
    <source>
        <dbReference type="Proteomes" id="UP000191897"/>
    </source>
</evidence>
<evidence type="ECO:0000313" key="1">
    <source>
        <dbReference type="EMBL" id="CUX55718.1"/>
    </source>
</evidence>
<sequence>MGALDPRVKPEDDGGEVEATLSALSGIFGLIAGFASSKANDYTIPPLPPTEAGRSAATCLR</sequence>
<organism evidence="1 2">
    <name type="scientific">Agrobacterium tumefaciens str. Kerr 14</name>
    <dbReference type="NCBI Taxonomy" id="1183424"/>
    <lineage>
        <taxon>Bacteria</taxon>
        <taxon>Pseudomonadati</taxon>
        <taxon>Pseudomonadota</taxon>
        <taxon>Alphaproteobacteria</taxon>
        <taxon>Hyphomicrobiales</taxon>
        <taxon>Rhizobiaceae</taxon>
        <taxon>Rhizobium/Agrobacterium group</taxon>
        <taxon>Agrobacterium</taxon>
        <taxon>Agrobacterium tumefaciens complex</taxon>
    </lineage>
</organism>
<dbReference type="EMBL" id="FBWC01000026">
    <property type="protein sequence ID" value="CUX55718.1"/>
    <property type="molecule type" value="Genomic_DNA"/>
</dbReference>